<feature type="compositionally biased region" description="Basic residues" evidence="1">
    <location>
        <begin position="18"/>
        <end position="29"/>
    </location>
</feature>
<feature type="region of interest" description="Disordered" evidence="1">
    <location>
        <begin position="1"/>
        <end position="56"/>
    </location>
</feature>
<evidence type="ECO:0000313" key="4">
    <source>
        <dbReference type="Proteomes" id="UP001151518"/>
    </source>
</evidence>
<dbReference type="PANTHER" id="PTHR22929:SF0">
    <property type="entry name" value="TRANSCRIPTION FACTOR TFIIIB COMPONENT B'' HOMOLOG"/>
    <property type="match status" value="1"/>
</dbReference>
<dbReference type="Gene3D" id="1.10.10.60">
    <property type="entry name" value="Homeodomain-like"/>
    <property type="match status" value="1"/>
</dbReference>
<dbReference type="CDD" id="cd00167">
    <property type="entry name" value="SANT"/>
    <property type="match status" value="1"/>
</dbReference>
<dbReference type="PANTHER" id="PTHR22929">
    <property type="entry name" value="RNA POLYMERASE III TRANSCRIPTION INITIATION FACTOR B"/>
    <property type="match status" value="1"/>
</dbReference>
<feature type="region of interest" description="Disordered" evidence="1">
    <location>
        <begin position="424"/>
        <end position="499"/>
    </location>
</feature>
<gene>
    <name evidence="3" type="ORF">GGI25_002313</name>
</gene>
<accession>A0A9W8KXM1</accession>
<feature type="domain" description="Myb-like" evidence="2">
    <location>
        <begin position="377"/>
        <end position="425"/>
    </location>
</feature>
<dbReference type="InterPro" id="IPR039467">
    <property type="entry name" value="TFIIIB_B''_Myb"/>
</dbReference>
<dbReference type="InterPro" id="IPR009057">
    <property type="entry name" value="Homeodomain-like_sf"/>
</dbReference>
<dbReference type="SMART" id="SM00717">
    <property type="entry name" value="SANT"/>
    <property type="match status" value="1"/>
</dbReference>
<proteinExistence type="predicted"/>
<dbReference type="OrthoDB" id="272624at2759"/>
<dbReference type="Pfam" id="PF15963">
    <property type="entry name" value="Myb_DNA-bind_7"/>
    <property type="match status" value="1"/>
</dbReference>
<dbReference type="SUPFAM" id="SSF46689">
    <property type="entry name" value="Homeodomain-like"/>
    <property type="match status" value="1"/>
</dbReference>
<feature type="region of interest" description="Disordered" evidence="1">
    <location>
        <begin position="190"/>
        <end position="232"/>
    </location>
</feature>
<feature type="region of interest" description="Disordered" evidence="1">
    <location>
        <begin position="99"/>
        <end position="160"/>
    </location>
</feature>
<dbReference type="InterPro" id="IPR001005">
    <property type="entry name" value="SANT/Myb"/>
</dbReference>
<feature type="compositionally biased region" description="Polar residues" evidence="1">
    <location>
        <begin position="307"/>
        <end position="316"/>
    </location>
</feature>
<dbReference type="EMBL" id="JANBTW010000020">
    <property type="protein sequence ID" value="KAJ2678519.1"/>
    <property type="molecule type" value="Genomic_DNA"/>
</dbReference>
<comment type="caution">
    <text evidence="3">The sequence shown here is derived from an EMBL/GenBank/DDBJ whole genome shotgun (WGS) entry which is preliminary data.</text>
</comment>
<organism evidence="3 4">
    <name type="scientific">Coemansia spiralis</name>
    <dbReference type="NCBI Taxonomy" id="417178"/>
    <lineage>
        <taxon>Eukaryota</taxon>
        <taxon>Fungi</taxon>
        <taxon>Fungi incertae sedis</taxon>
        <taxon>Zoopagomycota</taxon>
        <taxon>Kickxellomycotina</taxon>
        <taxon>Kickxellomycetes</taxon>
        <taxon>Kickxellales</taxon>
        <taxon>Kickxellaceae</taxon>
        <taxon>Coemansia</taxon>
    </lineage>
</organism>
<dbReference type="GO" id="GO:0000126">
    <property type="term" value="C:transcription factor TFIIIB complex"/>
    <property type="evidence" value="ECO:0007669"/>
    <property type="project" value="TreeGrafter"/>
</dbReference>
<feature type="compositionally biased region" description="Polar residues" evidence="1">
    <location>
        <begin position="116"/>
        <end position="142"/>
    </location>
</feature>
<name>A0A9W8KXM1_9FUNG</name>
<dbReference type="GO" id="GO:0070898">
    <property type="term" value="P:RNA polymerase III preinitiation complex assembly"/>
    <property type="evidence" value="ECO:0007669"/>
    <property type="project" value="TreeGrafter"/>
</dbReference>
<evidence type="ECO:0000256" key="1">
    <source>
        <dbReference type="SAM" id="MobiDB-lite"/>
    </source>
</evidence>
<evidence type="ECO:0000313" key="3">
    <source>
        <dbReference type="EMBL" id="KAJ2678519.1"/>
    </source>
</evidence>
<dbReference type="AlphaFoldDB" id="A0A9W8KXM1"/>
<feature type="region of interest" description="Disordered" evidence="1">
    <location>
        <begin position="282"/>
        <end position="318"/>
    </location>
</feature>
<dbReference type="GO" id="GO:0001156">
    <property type="term" value="F:TFIIIC-class transcription factor complex binding"/>
    <property type="evidence" value="ECO:0007669"/>
    <property type="project" value="TreeGrafter"/>
</dbReference>
<feature type="compositionally biased region" description="Polar residues" evidence="1">
    <location>
        <begin position="205"/>
        <end position="225"/>
    </location>
</feature>
<protein>
    <recommendedName>
        <fullName evidence="2">Myb-like domain-containing protein</fullName>
    </recommendedName>
</protein>
<evidence type="ECO:0000259" key="2">
    <source>
        <dbReference type="SMART" id="SM00717"/>
    </source>
</evidence>
<dbReference type="Proteomes" id="UP001151518">
    <property type="component" value="Unassembled WGS sequence"/>
</dbReference>
<sequence length="499" mass="54482">MSSATSLRVAKGGSKFTPKAKPRPARRSRPAQQSEAQTPTEEGTDHDETPQNESVQAEAVVEQAEMEAELALQQLRTSQPHSQTIAGVPQVVETSFTGIPIVGQSTRGDNEISAVGPSQRTPQSTRARQVSFSGSTGSSHARTQPRLFPNKPPSVSGTLTGSPVAPLRLASLSSPLSSSGLAASIGLLDKSVSGQGRRRRSPGSKTQSPLKRQRTDSNSSGQSTPEPILPMRLKSAEDYPVLSVDEISRLPMAYFCRDNRHGKPTQDFIDRENETIRRMYEPLEKKKDSSEQFTQPENSKKPEVTEAATSGSTGQPPANRMTAQVRIIDGKVVVDTESLVISRSDMAGTNNEQLELVDESARPRFVNSLTYVQKRASRKRWTREETDAFYVALRKYGSDFEMVSAVMPGRNRYDIRNKFKMEERKNARRVTETLLGQRTPPVPTTPSAEAAEPELGEGGPLASLEAYSMAPTPEANGKKEQQLDESRDGEAEAEDSNSA</sequence>
<reference evidence="3" key="1">
    <citation type="submission" date="2022-07" db="EMBL/GenBank/DDBJ databases">
        <title>Phylogenomic reconstructions and comparative analyses of Kickxellomycotina fungi.</title>
        <authorList>
            <person name="Reynolds N.K."/>
            <person name="Stajich J.E."/>
            <person name="Barry K."/>
            <person name="Grigoriev I.V."/>
            <person name="Crous P."/>
            <person name="Smith M.E."/>
        </authorList>
    </citation>
    <scope>NUCLEOTIDE SEQUENCE</scope>
    <source>
        <strain evidence="3">NRRL 3115</strain>
    </source>
</reference>
<feature type="compositionally biased region" description="Basic and acidic residues" evidence="1">
    <location>
        <begin position="476"/>
        <end position="490"/>
    </location>
</feature>